<feature type="compositionally biased region" description="Low complexity" evidence="1">
    <location>
        <begin position="920"/>
        <end position="952"/>
    </location>
</feature>
<feature type="region of interest" description="Disordered" evidence="1">
    <location>
        <begin position="1094"/>
        <end position="1295"/>
    </location>
</feature>
<reference evidence="2 3" key="1">
    <citation type="journal article" date="2010" name="Science">
        <title>Pathogenicity determinants in smut fungi revealed by genome comparison.</title>
        <authorList>
            <person name="Schirawski J."/>
            <person name="Mannhaupt G."/>
            <person name="Muench K."/>
            <person name="Brefort T."/>
            <person name="Schipper K."/>
            <person name="Doehlemann G."/>
            <person name="Di Stasio M."/>
            <person name="Roessel N."/>
            <person name="Mendoza-Mendoza A."/>
            <person name="Pester D."/>
            <person name="Mueller O."/>
            <person name="Winterberg B."/>
            <person name="Meyer E."/>
            <person name="Ghareeb H."/>
            <person name="Wollenberg T."/>
            <person name="Muensterkoetter M."/>
            <person name="Wong P."/>
            <person name="Walter M."/>
            <person name="Stukenbrock E."/>
            <person name="Gueldener U."/>
            <person name="Kahmann R."/>
        </authorList>
    </citation>
    <scope>NUCLEOTIDE SEQUENCE [LARGE SCALE GENOMIC DNA]</scope>
    <source>
        <strain evidence="3">SRZ2</strain>
    </source>
</reference>
<evidence type="ECO:0000313" key="2">
    <source>
        <dbReference type="EMBL" id="CBQ67859.1"/>
    </source>
</evidence>
<protein>
    <submittedName>
        <fullName evidence="2">Uncharacterized protein</fullName>
    </submittedName>
</protein>
<feature type="compositionally biased region" description="Low complexity" evidence="1">
    <location>
        <begin position="53"/>
        <end position="73"/>
    </location>
</feature>
<feature type="compositionally biased region" description="Basic and acidic residues" evidence="1">
    <location>
        <begin position="76"/>
        <end position="87"/>
    </location>
</feature>
<feature type="region of interest" description="Disordered" evidence="1">
    <location>
        <begin position="1051"/>
        <end position="1080"/>
    </location>
</feature>
<feature type="region of interest" description="Disordered" evidence="1">
    <location>
        <begin position="367"/>
        <end position="443"/>
    </location>
</feature>
<name>E6ZKK6_SPORE</name>
<feature type="region of interest" description="Disordered" evidence="1">
    <location>
        <begin position="460"/>
        <end position="483"/>
    </location>
</feature>
<feature type="compositionally biased region" description="Basic residues" evidence="1">
    <location>
        <begin position="116"/>
        <end position="130"/>
    </location>
</feature>
<dbReference type="Proteomes" id="UP000008867">
    <property type="component" value="Chromosome 1"/>
</dbReference>
<proteinExistence type="predicted"/>
<feature type="region of interest" description="Disordered" evidence="1">
    <location>
        <begin position="814"/>
        <end position="836"/>
    </location>
</feature>
<evidence type="ECO:0000256" key="1">
    <source>
        <dbReference type="SAM" id="MobiDB-lite"/>
    </source>
</evidence>
<keyword evidence="3" id="KW-1185">Reference proteome</keyword>
<feature type="compositionally biased region" description="Basic and acidic residues" evidence="1">
    <location>
        <begin position="327"/>
        <end position="336"/>
    </location>
</feature>
<feature type="compositionally biased region" description="Polar residues" evidence="1">
    <location>
        <begin position="1"/>
        <end position="11"/>
    </location>
</feature>
<feature type="compositionally biased region" description="Basic and acidic residues" evidence="1">
    <location>
        <begin position="1265"/>
        <end position="1286"/>
    </location>
</feature>
<dbReference type="EMBL" id="FQ311430">
    <property type="protein sequence ID" value="CBQ67859.1"/>
    <property type="molecule type" value="Genomic_DNA"/>
</dbReference>
<feature type="compositionally biased region" description="Basic and acidic residues" evidence="1">
    <location>
        <begin position="1128"/>
        <end position="1137"/>
    </location>
</feature>
<feature type="compositionally biased region" description="Polar residues" evidence="1">
    <location>
        <begin position="275"/>
        <end position="286"/>
    </location>
</feature>
<sequence length="1295" mass="138318">MPTSTARQSPVMTLHSAREHAGPSRARASRVGTTTNAAQSLADLYNTRHAQESTASSSSSSSRNASSTSLANLYNKRHDAEERKDRMSSTSLADLYNQRYESEHQDKDDSVEEMRPRHHQVVPSRSKAHAPKGASSTLSAPRTIFRALSIDDSDDEGTPEPKSLLPSESDELDGDDHDDEEEDDINLHSTPIPSGNRDRSQTRSESVANFHDSAELVYVPRSFIPRRGALGSSATRLTMDSDDDLELEMPQASGSSNMVLARPHASPSKLVVHSESASMDPQSGLSTPPIAPHHRKGKSVPQHLLVSTQEEESLTSMLAAESGAESQHAEYERDASMADEPDAFPHDLGSPDEVVVISDSSFDEAPAAYASLAGEEGQAESAASTPERSLPEEVDAVVLLQSPTKQMRERIGSALSGRASPSLGPPSVTRADMPSELDSGLVSDVDSDVPVITNTRIAELRTGESSGAATESESDAQRSRYPRRARNVTDYNVKRAFERYERTQGQEGAGPVYAPRSKKTLLPIVAAGAEFFDALRSQKGSKPANAAPKPTSFADFLMRKTKAAPAAPATQSGIPPSARSAAPSVTLTEAQVRTILKPTIGPRPLFDIIVNTQDRAGLFQLEPSTQRWLGRDADSSDDDVVESPPVPGSGTPIPLTFGSIIPLHRRQDKPTPAELRDMFDSLQGTSLIGRPKTATELESASRRLRLGRAYKQHLPDTLRPFADMENQEWVRLEEYLPEVRLRAQEQREREQGRIMVEMDTGDTTRTQYDHFGRKRVSTLRCATGGLLRVFFDTTEADPLVPDDASQGYRLVRTRSHTRSPSLSRLASTPIRHPDSDDSVVDAEMAVEAAVHRVVAPVRQPVAGTVGRVASSAGIPEPITMPEAAKARQKALIVEPPSKTVQPKAVQPPTLQQLFERPTVAEPAPALASKKKATAAAAPSSASSNKPKPAASKGSRDLLSYFSTTQSSPSQPAAKPASASKPATASKAATSSTSKSASAVQRSSAPQATPAVKAATSVQKGKHRALDEDIKVWPISSRSTDSEVEVVIDLTRSSSASESVGTGKRPRSPSPLAVAATSKKKALVNGTKKVVGLVGVAGGSAGREKVASGSGSKAEGKKREVQQQQKAARGRDAMRELDVAPMVDIPALPHSNDSSAKRKRPSDAASTSSSHPPKKAAVQLSHVQLPAAPPFTTSTSSASSNKPQTSSKSSSSTHKKSSSANASSGGSSNSTRLPAATPSPTRGGWKGISGWYTNTRDAFSPTPDDLFGKTHREFAKKQRQRKLDRLLGGKGKQKGA</sequence>
<feature type="region of interest" description="Disordered" evidence="1">
    <location>
        <begin position="629"/>
        <end position="654"/>
    </location>
</feature>
<dbReference type="VEuPathDB" id="FungiDB:sr10119"/>
<feature type="region of interest" description="Disordered" evidence="1">
    <location>
        <begin position="228"/>
        <end position="352"/>
    </location>
</feature>
<evidence type="ECO:0000313" key="3">
    <source>
        <dbReference type="Proteomes" id="UP000008867"/>
    </source>
</evidence>
<organism evidence="2 3">
    <name type="scientific">Sporisorium reilianum (strain SRZ2)</name>
    <name type="common">Maize head smut fungus</name>
    <dbReference type="NCBI Taxonomy" id="999809"/>
    <lineage>
        <taxon>Eukaryota</taxon>
        <taxon>Fungi</taxon>
        <taxon>Dikarya</taxon>
        <taxon>Basidiomycota</taxon>
        <taxon>Ustilaginomycotina</taxon>
        <taxon>Ustilaginomycetes</taxon>
        <taxon>Ustilaginales</taxon>
        <taxon>Ustilaginaceae</taxon>
        <taxon>Sporisorium</taxon>
    </lineage>
</organism>
<feature type="region of interest" description="Disordered" evidence="1">
    <location>
        <begin position="894"/>
        <end position="1024"/>
    </location>
</feature>
<feature type="region of interest" description="Disordered" evidence="1">
    <location>
        <begin position="1"/>
        <end position="212"/>
    </location>
</feature>
<feature type="compositionally biased region" description="Basic and acidic residues" evidence="1">
    <location>
        <begin position="100"/>
        <end position="115"/>
    </location>
</feature>
<feature type="compositionally biased region" description="Low complexity" evidence="1">
    <location>
        <begin position="964"/>
        <end position="1004"/>
    </location>
</feature>
<feature type="compositionally biased region" description="Low complexity" evidence="1">
    <location>
        <begin position="1191"/>
        <end position="1230"/>
    </location>
</feature>
<feature type="compositionally biased region" description="Low complexity" evidence="1">
    <location>
        <begin position="370"/>
        <end position="384"/>
    </location>
</feature>
<dbReference type="PANTHER" id="PTHR48125">
    <property type="entry name" value="LP07818P1"/>
    <property type="match status" value="1"/>
</dbReference>
<dbReference type="PANTHER" id="PTHR48125:SF10">
    <property type="entry name" value="OS12G0136300 PROTEIN"/>
    <property type="match status" value="1"/>
</dbReference>
<dbReference type="OrthoDB" id="2551855at2759"/>
<accession>E6ZKK6</accession>
<dbReference type="eggNOG" id="ENOG502R31V">
    <property type="taxonomic scope" value="Eukaryota"/>
</dbReference>
<feature type="compositionally biased region" description="Acidic residues" evidence="1">
    <location>
        <begin position="168"/>
        <end position="184"/>
    </location>
</feature>
<dbReference type="HOGENOM" id="CLU_289701_0_0_1"/>
<gene>
    <name evidence="2" type="ORF">sr10119</name>
</gene>